<dbReference type="Pfam" id="PF00954">
    <property type="entry name" value="S_locus_glycop"/>
    <property type="match status" value="2"/>
</dbReference>
<evidence type="ECO:0000256" key="9">
    <source>
        <dbReference type="PROSITE-ProRule" id="PRU00076"/>
    </source>
</evidence>
<keyword evidence="10" id="KW-0067">ATP-binding</keyword>
<feature type="binding site" evidence="10">
    <location>
        <position position="406"/>
    </location>
    <ligand>
        <name>ATP</name>
        <dbReference type="ChEBI" id="CHEBI:30616"/>
    </ligand>
</feature>
<keyword evidence="3" id="KW-0732">Signal</keyword>
<comment type="caution">
    <text evidence="9">Lacks conserved residue(s) required for the propagation of feature annotation.</text>
</comment>
<evidence type="ECO:0000256" key="5">
    <source>
        <dbReference type="ARBA" id="ARBA00023170"/>
    </source>
</evidence>
<keyword evidence="4" id="KW-1015">Disulfide bond</keyword>
<evidence type="ECO:0000256" key="8">
    <source>
        <dbReference type="ARBA" id="ARBA00048679"/>
    </source>
</evidence>
<keyword evidence="2" id="KW-0597">Phosphoprotein</keyword>
<gene>
    <name evidence="15" type="ORF">FSB_LOCUS10781</name>
</gene>
<feature type="domain" description="EGF-like" evidence="13">
    <location>
        <begin position="162"/>
        <end position="198"/>
    </location>
</feature>
<feature type="transmembrane region" description="Helical" evidence="11">
    <location>
        <begin position="993"/>
        <end position="1013"/>
    </location>
</feature>
<organism evidence="15">
    <name type="scientific">Fagus sylvatica</name>
    <name type="common">Beechnut</name>
    <dbReference type="NCBI Taxonomy" id="28930"/>
    <lineage>
        <taxon>Eukaryota</taxon>
        <taxon>Viridiplantae</taxon>
        <taxon>Streptophyta</taxon>
        <taxon>Embryophyta</taxon>
        <taxon>Tracheophyta</taxon>
        <taxon>Spermatophyta</taxon>
        <taxon>Magnoliopsida</taxon>
        <taxon>eudicotyledons</taxon>
        <taxon>Gunneridae</taxon>
        <taxon>Pentapetalae</taxon>
        <taxon>rosids</taxon>
        <taxon>fabids</taxon>
        <taxon>Fagales</taxon>
        <taxon>Fagaceae</taxon>
        <taxon>Fagus</taxon>
    </lineage>
</organism>
<keyword evidence="9" id="KW-0245">EGF-like domain</keyword>
<evidence type="ECO:0000256" key="3">
    <source>
        <dbReference type="ARBA" id="ARBA00022729"/>
    </source>
</evidence>
<sequence>MLQLLDSGNLVLRDGNSGTPLWESFDYPSDTFLPGLKMGWDLRKGTKWHLTAWKSPDDPSPGDFTYGIEMHSYPEPVIWKGTKKFYRTGPWNGLRFSGSPDLKPNPVYDYNFVSTEFEVYYTYTLKNESVISRIVLNQTSNTCERYIWIEDSQVWHRYTSVPRDYCDYYGLCGSNGNCISTGSPVCQCLQGFKPKSLEKWSLMDWSQGCVHNKPLSCHKDGFVKFVDIKLPDTTYSWVNESMGLKECSAKCLNNCSCMAYTNSDIRKSGSGCVMWFGDLVDIRQFPSGGQELYIRMSGSELEARHVHKIKKAVAVVAALAAVSGMLLVGFYICRSRTNLQVKTERSRSIDYQNNEGQKEDLELPFLDLSTIACATNNFAINNKLGEGGFGSVYKGILDDKQEIAVKRLSKSSGQGVNEFKNEMHPKISDFGMARTFGGDQSEGSTNRVVGTYGYMAPEYAFDGQFSTKSDVFSFGILLLEIISGKKSRAFCHPDHSHNLIGHAWILWNEDRPLELIDEFLRKSCTVSEMLRCIHLSLLCVQQRPEDRPSISSVIVMLGSESPLPQPKQPGFFLEKDSNEGHCISTNGSMLRKILSLNTGMEITSHVDRDLCPHKSFAIRQGEAIVEWMLEADEAQNWKNVETKTSGGCQEQVENLGIGPVFRDSGTYSSFKNHYLGIWYKKIPVQTVAWVASRFNPINDSSGLLMINNTGSVVLMRMKMGWDLRKGTKWCLTAWKSPDDPSLGDFTYGIEMHSYPEPVVLKGTNKFYCIGPWNGLRFSGSLDLKPNPVYDFNFVSNEFEVYYTYTLKNESVISRVVLNQTSSTRERYIWIEDGLVWHRYSSVPRDYCDFYGLFGSNGNCIITGSPVCQCLQGFKPKSLEKWSLMDWLQGCVRNKPLSCYKDGFDKFVDLKLPDTKYSLVNESMGLKECSAKCLNNCSCMAYTNSDIRGSGCGCVMWFGDLVDIRQFPSGGQDLYIRMLGSELEARHVREIKKAVAVVAALAVVFGMLLVGFYIHRSRTNLQVETGRSRSIDYQNNEGQKEDLELPFLDLSTIACATGNFAINNKLVPLATLQSTTSLLKNLAINKCEFQGILEDEQEIAVKRLSRSSGQGVNEFKNED</sequence>
<keyword evidence="11" id="KW-0472">Membrane</keyword>
<keyword evidence="11" id="KW-1133">Transmembrane helix</keyword>
<accession>A0A2N9F7R0</accession>
<keyword evidence="10" id="KW-0547">Nucleotide-binding</keyword>
<dbReference type="Pfam" id="PF01453">
    <property type="entry name" value="B_lectin"/>
    <property type="match status" value="1"/>
</dbReference>
<reference evidence="15" key="1">
    <citation type="submission" date="2018-02" db="EMBL/GenBank/DDBJ databases">
        <authorList>
            <person name="Cohen D.B."/>
            <person name="Kent A.D."/>
        </authorList>
    </citation>
    <scope>NUCLEOTIDE SEQUENCE</scope>
</reference>
<evidence type="ECO:0000256" key="2">
    <source>
        <dbReference type="ARBA" id="ARBA00022553"/>
    </source>
</evidence>
<dbReference type="GO" id="GO:0004674">
    <property type="term" value="F:protein serine/threonine kinase activity"/>
    <property type="evidence" value="ECO:0007669"/>
    <property type="project" value="UniProtKB-EC"/>
</dbReference>
<evidence type="ECO:0000256" key="1">
    <source>
        <dbReference type="ARBA" id="ARBA00012513"/>
    </source>
</evidence>
<dbReference type="PANTHER" id="PTHR32444:SF234">
    <property type="entry name" value="RECEPTOR-LIKE SERINE_THREONINE-PROTEIN KINASE"/>
    <property type="match status" value="1"/>
</dbReference>
<evidence type="ECO:0000256" key="6">
    <source>
        <dbReference type="ARBA" id="ARBA00023180"/>
    </source>
</evidence>
<dbReference type="InterPro" id="IPR000742">
    <property type="entry name" value="EGF"/>
</dbReference>
<dbReference type="SUPFAM" id="SSF56112">
    <property type="entry name" value="Protein kinase-like (PK-like)"/>
    <property type="match status" value="1"/>
</dbReference>
<dbReference type="CDD" id="cd01098">
    <property type="entry name" value="PAN_AP_plant"/>
    <property type="match status" value="2"/>
</dbReference>
<proteinExistence type="predicted"/>
<dbReference type="InterPro" id="IPR001480">
    <property type="entry name" value="Bulb-type_lectin_dom"/>
</dbReference>
<name>A0A2N9F7R0_FAGSY</name>
<evidence type="ECO:0000256" key="7">
    <source>
        <dbReference type="ARBA" id="ARBA00047899"/>
    </source>
</evidence>
<feature type="domain" description="Apple" evidence="14">
    <location>
        <begin position="898"/>
        <end position="978"/>
    </location>
</feature>
<dbReference type="AlphaFoldDB" id="A0A2N9F7R0"/>
<dbReference type="InterPro" id="IPR036426">
    <property type="entry name" value="Bulb-type_lectin_dom_sf"/>
</dbReference>
<protein>
    <recommendedName>
        <fullName evidence="1">non-specific serine/threonine protein kinase</fullName>
        <ecNumber evidence="1">2.7.11.1</ecNumber>
    </recommendedName>
</protein>
<dbReference type="PROSITE" id="PS50011">
    <property type="entry name" value="PROTEIN_KINASE_DOM"/>
    <property type="match status" value="1"/>
</dbReference>
<evidence type="ECO:0000256" key="10">
    <source>
        <dbReference type="PROSITE-ProRule" id="PRU10141"/>
    </source>
</evidence>
<dbReference type="EMBL" id="OIVN01000607">
    <property type="protein sequence ID" value="SPC82899.1"/>
    <property type="molecule type" value="Genomic_DNA"/>
</dbReference>
<dbReference type="InterPro" id="IPR000858">
    <property type="entry name" value="S_locus_glycoprot_dom"/>
</dbReference>
<dbReference type="InterPro" id="IPR017441">
    <property type="entry name" value="Protein_kinase_ATP_BS"/>
</dbReference>
<dbReference type="Pfam" id="PF07714">
    <property type="entry name" value="PK_Tyr_Ser-Thr"/>
    <property type="match status" value="1"/>
</dbReference>
<dbReference type="PROSITE" id="PS50948">
    <property type="entry name" value="PAN"/>
    <property type="match status" value="2"/>
</dbReference>
<dbReference type="EC" id="2.7.11.1" evidence="1"/>
<dbReference type="Gene3D" id="3.30.200.20">
    <property type="entry name" value="Phosphorylase Kinase, domain 1"/>
    <property type="match status" value="2"/>
</dbReference>
<evidence type="ECO:0000259" key="12">
    <source>
        <dbReference type="PROSITE" id="PS50011"/>
    </source>
</evidence>
<keyword evidence="11" id="KW-0812">Transmembrane</keyword>
<dbReference type="PROSITE" id="PS00107">
    <property type="entry name" value="PROTEIN_KINASE_ATP"/>
    <property type="match status" value="1"/>
</dbReference>
<dbReference type="InterPro" id="IPR003609">
    <property type="entry name" value="Pan_app"/>
</dbReference>
<dbReference type="FunFam" id="3.50.4.10:FF:000002">
    <property type="entry name" value="G-type lectin S-receptor-like serine/threonine-protein kinase"/>
    <property type="match status" value="1"/>
</dbReference>
<dbReference type="SMART" id="SM00473">
    <property type="entry name" value="PAN_AP"/>
    <property type="match status" value="2"/>
</dbReference>
<evidence type="ECO:0000259" key="13">
    <source>
        <dbReference type="PROSITE" id="PS50026"/>
    </source>
</evidence>
<dbReference type="Gene3D" id="1.10.510.10">
    <property type="entry name" value="Transferase(Phosphotransferase) domain 1"/>
    <property type="match status" value="1"/>
</dbReference>
<keyword evidence="6" id="KW-0325">Glycoprotein</keyword>
<dbReference type="InterPro" id="IPR000719">
    <property type="entry name" value="Prot_kinase_dom"/>
</dbReference>
<dbReference type="PROSITE" id="PS50026">
    <property type="entry name" value="EGF_3"/>
    <property type="match status" value="1"/>
</dbReference>
<dbReference type="FunFam" id="1.10.510.10:FF:001722">
    <property type="entry name" value="G-type lectin S-receptor-like serine/threonine-protein kinase B120"/>
    <property type="match status" value="1"/>
</dbReference>
<evidence type="ECO:0000256" key="4">
    <source>
        <dbReference type="ARBA" id="ARBA00023157"/>
    </source>
</evidence>
<dbReference type="GO" id="GO:0048544">
    <property type="term" value="P:recognition of pollen"/>
    <property type="evidence" value="ECO:0007669"/>
    <property type="project" value="InterPro"/>
</dbReference>
<dbReference type="SUPFAM" id="SSF51110">
    <property type="entry name" value="alpha-D-mannose-specific plant lectins"/>
    <property type="match status" value="2"/>
</dbReference>
<evidence type="ECO:0000313" key="15">
    <source>
        <dbReference type="EMBL" id="SPC82899.1"/>
    </source>
</evidence>
<keyword evidence="5" id="KW-0675">Receptor</keyword>
<evidence type="ECO:0000256" key="11">
    <source>
        <dbReference type="SAM" id="Phobius"/>
    </source>
</evidence>
<comment type="catalytic activity">
    <reaction evidence="8">
        <text>L-seryl-[protein] + ATP = O-phospho-L-seryl-[protein] + ADP + H(+)</text>
        <dbReference type="Rhea" id="RHEA:17989"/>
        <dbReference type="Rhea" id="RHEA-COMP:9863"/>
        <dbReference type="Rhea" id="RHEA-COMP:11604"/>
        <dbReference type="ChEBI" id="CHEBI:15378"/>
        <dbReference type="ChEBI" id="CHEBI:29999"/>
        <dbReference type="ChEBI" id="CHEBI:30616"/>
        <dbReference type="ChEBI" id="CHEBI:83421"/>
        <dbReference type="ChEBI" id="CHEBI:456216"/>
        <dbReference type="EC" id="2.7.11.1"/>
    </reaction>
</comment>
<feature type="domain" description="Protein kinase" evidence="12">
    <location>
        <begin position="260"/>
        <end position="571"/>
    </location>
</feature>
<dbReference type="InterPro" id="IPR011009">
    <property type="entry name" value="Kinase-like_dom_sf"/>
</dbReference>
<feature type="domain" description="Apple" evidence="14">
    <location>
        <begin position="217"/>
        <end position="297"/>
    </location>
</feature>
<comment type="catalytic activity">
    <reaction evidence="7">
        <text>L-threonyl-[protein] + ATP = O-phospho-L-threonyl-[protein] + ADP + H(+)</text>
        <dbReference type="Rhea" id="RHEA:46608"/>
        <dbReference type="Rhea" id="RHEA-COMP:11060"/>
        <dbReference type="Rhea" id="RHEA-COMP:11605"/>
        <dbReference type="ChEBI" id="CHEBI:15378"/>
        <dbReference type="ChEBI" id="CHEBI:30013"/>
        <dbReference type="ChEBI" id="CHEBI:30616"/>
        <dbReference type="ChEBI" id="CHEBI:61977"/>
        <dbReference type="ChEBI" id="CHEBI:456216"/>
        <dbReference type="EC" id="2.7.11.1"/>
    </reaction>
</comment>
<dbReference type="GO" id="GO:0005524">
    <property type="term" value="F:ATP binding"/>
    <property type="evidence" value="ECO:0007669"/>
    <property type="project" value="UniProtKB-UniRule"/>
</dbReference>
<evidence type="ECO:0000259" key="14">
    <source>
        <dbReference type="PROSITE" id="PS50948"/>
    </source>
</evidence>
<dbReference type="Pfam" id="PF08276">
    <property type="entry name" value="PAN_2"/>
    <property type="match status" value="2"/>
</dbReference>
<dbReference type="PANTHER" id="PTHR32444">
    <property type="entry name" value="BULB-TYPE LECTIN DOMAIN-CONTAINING PROTEIN"/>
    <property type="match status" value="1"/>
</dbReference>
<dbReference type="InterPro" id="IPR001245">
    <property type="entry name" value="Ser-Thr/Tyr_kinase_cat_dom"/>
</dbReference>